<dbReference type="EMBL" id="AUXW01000124">
    <property type="protein sequence ID" value="KKE84661.1"/>
    <property type="molecule type" value="Genomic_DNA"/>
</dbReference>
<name>A0A0F6AFT1_9GAMM</name>
<comment type="caution">
    <text evidence="1">The sequence shown here is derived from an EMBL/GenBank/DDBJ whole genome shotgun (WGS) entry which is preliminary data.</text>
</comment>
<organism evidence="1 2">
    <name type="scientific">Pseudoalteromonas luteoviolacea S4054</name>
    <dbReference type="NCBI Taxonomy" id="1129367"/>
    <lineage>
        <taxon>Bacteria</taxon>
        <taxon>Pseudomonadati</taxon>
        <taxon>Pseudomonadota</taxon>
        <taxon>Gammaproteobacteria</taxon>
        <taxon>Alteromonadales</taxon>
        <taxon>Pseudoalteromonadaceae</taxon>
        <taxon>Pseudoalteromonas</taxon>
    </lineage>
</organism>
<protein>
    <submittedName>
        <fullName evidence="1">Uncharacterized protein</fullName>
    </submittedName>
</protein>
<evidence type="ECO:0000313" key="1">
    <source>
        <dbReference type="EMBL" id="KKE84661.1"/>
    </source>
</evidence>
<dbReference type="AlphaFoldDB" id="A0A0F6AFT1"/>
<accession>A0A0F6AFT1</accession>
<gene>
    <name evidence="1" type="ORF">N479_08100</name>
</gene>
<evidence type="ECO:0000313" key="2">
    <source>
        <dbReference type="Proteomes" id="UP000033434"/>
    </source>
</evidence>
<proteinExistence type="predicted"/>
<dbReference type="Proteomes" id="UP000033434">
    <property type="component" value="Unassembled WGS sequence"/>
</dbReference>
<reference evidence="1 2" key="1">
    <citation type="journal article" date="2015" name="BMC Genomics">
        <title>Genome mining reveals unlocked bioactive potential of marine Gram-negative bacteria.</title>
        <authorList>
            <person name="Machado H."/>
            <person name="Sonnenschein E.C."/>
            <person name="Melchiorsen J."/>
            <person name="Gram L."/>
        </authorList>
    </citation>
    <scope>NUCLEOTIDE SEQUENCE [LARGE SCALE GENOMIC DNA]</scope>
    <source>
        <strain evidence="1 2">S4054</strain>
    </source>
</reference>
<sequence>MSHYDNKLKEIDLTQSLRVSKVVTDTITTCICEG</sequence>